<protein>
    <submittedName>
        <fullName evidence="1">10827_t:CDS:1</fullName>
    </submittedName>
</protein>
<evidence type="ECO:0000313" key="1">
    <source>
        <dbReference type="EMBL" id="CAG8764524.1"/>
    </source>
</evidence>
<feature type="non-terminal residue" evidence="1">
    <location>
        <position position="1"/>
    </location>
</feature>
<keyword evidence="2" id="KW-1185">Reference proteome</keyword>
<name>A0A9N9J4B7_9GLOM</name>
<organism evidence="1 2">
    <name type="scientific">Dentiscutata erythropus</name>
    <dbReference type="NCBI Taxonomy" id="1348616"/>
    <lineage>
        <taxon>Eukaryota</taxon>
        <taxon>Fungi</taxon>
        <taxon>Fungi incertae sedis</taxon>
        <taxon>Mucoromycota</taxon>
        <taxon>Glomeromycotina</taxon>
        <taxon>Glomeromycetes</taxon>
        <taxon>Diversisporales</taxon>
        <taxon>Gigasporaceae</taxon>
        <taxon>Dentiscutata</taxon>
    </lineage>
</organism>
<dbReference type="Proteomes" id="UP000789405">
    <property type="component" value="Unassembled WGS sequence"/>
</dbReference>
<proteinExistence type="predicted"/>
<dbReference type="EMBL" id="CAJVPY010017943">
    <property type="protein sequence ID" value="CAG8764524.1"/>
    <property type="molecule type" value="Genomic_DNA"/>
</dbReference>
<accession>A0A9N9J4B7</accession>
<gene>
    <name evidence="1" type="ORF">DERYTH_LOCUS18119</name>
</gene>
<reference evidence="1" key="1">
    <citation type="submission" date="2021-06" db="EMBL/GenBank/DDBJ databases">
        <authorList>
            <person name="Kallberg Y."/>
            <person name="Tangrot J."/>
            <person name="Rosling A."/>
        </authorList>
    </citation>
    <scope>NUCLEOTIDE SEQUENCE</scope>
    <source>
        <strain evidence="1">MA453B</strain>
    </source>
</reference>
<evidence type="ECO:0000313" key="2">
    <source>
        <dbReference type="Proteomes" id="UP000789405"/>
    </source>
</evidence>
<comment type="caution">
    <text evidence="1">The sequence shown here is derived from an EMBL/GenBank/DDBJ whole genome shotgun (WGS) entry which is preliminary data.</text>
</comment>
<dbReference type="AlphaFoldDB" id="A0A9N9J4B7"/>
<sequence>TIIELEMFEGPSSLKFYQRNTTFIPIIYSISFHHTFRISVQHSLTICKLACSLPSISSEFNLLILTD</sequence>